<name>A0ACC0HQN4_9ERIC</name>
<keyword evidence="2" id="KW-1185">Reference proteome</keyword>
<gene>
    <name evidence="1" type="ORF">LOK49_LG05G02581</name>
</gene>
<evidence type="ECO:0000313" key="1">
    <source>
        <dbReference type="EMBL" id="KAI8015753.1"/>
    </source>
</evidence>
<protein>
    <submittedName>
        <fullName evidence="1">Eukaryotic translation initiation factor 3 subunit A</fullName>
    </submittedName>
</protein>
<dbReference type="Proteomes" id="UP001060215">
    <property type="component" value="Chromosome 4"/>
</dbReference>
<proteinExistence type="predicted"/>
<comment type="caution">
    <text evidence="1">The sequence shown here is derived from an EMBL/GenBank/DDBJ whole genome shotgun (WGS) entry which is preliminary data.</text>
</comment>
<evidence type="ECO:0000313" key="2">
    <source>
        <dbReference type="Proteomes" id="UP001060215"/>
    </source>
</evidence>
<keyword evidence="1" id="KW-0648">Protein biosynthesis</keyword>
<dbReference type="EMBL" id="CM045761">
    <property type="protein sequence ID" value="KAI8015753.1"/>
    <property type="molecule type" value="Genomic_DNA"/>
</dbReference>
<keyword evidence="1" id="KW-0396">Initiation factor</keyword>
<accession>A0ACC0HQN4</accession>
<reference evidence="1 2" key="1">
    <citation type="journal article" date="2022" name="Plant J.">
        <title>Chromosome-level genome of Camellia lanceoleosa provides a valuable resource for understanding genome evolution and self-incompatibility.</title>
        <authorList>
            <person name="Gong W."/>
            <person name="Xiao S."/>
            <person name="Wang L."/>
            <person name="Liao Z."/>
            <person name="Chang Y."/>
            <person name="Mo W."/>
            <person name="Hu G."/>
            <person name="Li W."/>
            <person name="Zhao G."/>
            <person name="Zhu H."/>
            <person name="Hu X."/>
            <person name="Ji K."/>
            <person name="Xiang X."/>
            <person name="Song Q."/>
            <person name="Yuan D."/>
            <person name="Jin S."/>
            <person name="Zhang L."/>
        </authorList>
    </citation>
    <scope>NUCLEOTIDE SEQUENCE [LARGE SCALE GENOMIC DNA]</scope>
    <source>
        <strain evidence="1">SQ_2022a</strain>
    </source>
</reference>
<organism evidence="1 2">
    <name type="scientific">Camellia lanceoleosa</name>
    <dbReference type="NCBI Taxonomy" id="1840588"/>
    <lineage>
        <taxon>Eukaryota</taxon>
        <taxon>Viridiplantae</taxon>
        <taxon>Streptophyta</taxon>
        <taxon>Embryophyta</taxon>
        <taxon>Tracheophyta</taxon>
        <taxon>Spermatophyta</taxon>
        <taxon>Magnoliopsida</taxon>
        <taxon>eudicotyledons</taxon>
        <taxon>Gunneridae</taxon>
        <taxon>Pentapetalae</taxon>
        <taxon>asterids</taxon>
        <taxon>Ericales</taxon>
        <taxon>Theaceae</taxon>
        <taxon>Camellia</taxon>
    </lineage>
</organism>
<sequence length="117" mass="13783">MGEILGMQFNGKRAEVVKEIVDLELKDLERIEGGKKAGMTAHRAFQFCKQYKRTTEFRRLCEIIRNHLANLNKYRDQRDRPDLSAPESLQLYLDTRFEQLKIATELELWQVCVFGYA</sequence>